<proteinExistence type="predicted"/>
<dbReference type="PROSITE" id="PS50011">
    <property type="entry name" value="PROTEIN_KINASE_DOM"/>
    <property type="match status" value="1"/>
</dbReference>
<organism evidence="12 13">
    <name type="scientific">Camellia sinensis var. sinensis</name>
    <name type="common">China tea</name>
    <dbReference type="NCBI Taxonomy" id="542762"/>
    <lineage>
        <taxon>Eukaryota</taxon>
        <taxon>Viridiplantae</taxon>
        <taxon>Streptophyta</taxon>
        <taxon>Embryophyta</taxon>
        <taxon>Tracheophyta</taxon>
        <taxon>Spermatophyta</taxon>
        <taxon>Magnoliopsida</taxon>
        <taxon>eudicotyledons</taxon>
        <taxon>Gunneridae</taxon>
        <taxon>Pentapetalae</taxon>
        <taxon>asterids</taxon>
        <taxon>Ericales</taxon>
        <taxon>Theaceae</taxon>
        <taxon>Camellia</taxon>
    </lineage>
</organism>
<dbReference type="InterPro" id="IPR050236">
    <property type="entry name" value="Ser_Thr_kinase_AGC"/>
</dbReference>
<protein>
    <recommendedName>
        <fullName evidence="1">non-specific serine/threonine protein kinase</fullName>
        <ecNumber evidence="1">2.7.11.1</ecNumber>
    </recommendedName>
</protein>
<dbReference type="InterPro" id="IPR008271">
    <property type="entry name" value="Ser/Thr_kinase_AS"/>
</dbReference>
<dbReference type="InterPro" id="IPR000961">
    <property type="entry name" value="AGC-kinase_C"/>
</dbReference>
<feature type="domain" description="Protein kinase" evidence="10">
    <location>
        <begin position="119"/>
        <end position="416"/>
    </location>
</feature>
<gene>
    <name evidence="12" type="ORF">TEA_000324</name>
</gene>
<evidence type="ECO:0000256" key="1">
    <source>
        <dbReference type="ARBA" id="ARBA00012513"/>
    </source>
</evidence>
<dbReference type="SMART" id="SM00220">
    <property type="entry name" value="S_TKc"/>
    <property type="match status" value="1"/>
</dbReference>
<dbReference type="GO" id="GO:0005524">
    <property type="term" value="F:ATP binding"/>
    <property type="evidence" value="ECO:0007669"/>
    <property type="project" value="UniProtKB-KW"/>
</dbReference>
<feature type="compositionally biased region" description="Basic and acidic residues" evidence="9">
    <location>
        <begin position="505"/>
        <end position="516"/>
    </location>
</feature>
<feature type="region of interest" description="Disordered" evidence="9">
    <location>
        <begin position="447"/>
        <end position="516"/>
    </location>
</feature>
<dbReference type="PANTHER" id="PTHR24356:SF346">
    <property type="entry name" value="PROTEIN KINASE FAMILY PROTEIN"/>
    <property type="match status" value="1"/>
</dbReference>
<dbReference type="CDD" id="cd21742">
    <property type="entry name" value="MobB_NDR_LATS-like"/>
    <property type="match status" value="1"/>
</dbReference>
<evidence type="ECO:0000256" key="3">
    <source>
        <dbReference type="ARBA" id="ARBA00022679"/>
    </source>
</evidence>
<dbReference type="FunFam" id="1.10.510.10:FF:000106">
    <property type="entry name" value="Non-specific serine/threonine protein kinase"/>
    <property type="match status" value="1"/>
</dbReference>
<sequence>MDSARSWFQKFQPRDRLRSASKNKEGTSMEKEDSNPLSAEEASNITKQKAAAAKQYIENHYKEQMKNLQERKERRNLLEKKLADADVSEEDQNNLLKFLEKKETEYMRLQRHKMGADDFELLTMIGKGAFGESLLSITTGHVYAMKKLKKSEMLRRGQVEHVKAERNLLAEVDSNCIVKLYCSFQDDEFLYLIMEYLPGGDMMTLLMRKDTLTEDEARFYVAETVLAIESIHKHNYIHRDIKPDNLLLDKYGHLRLSDFGLCKPLDCSTLEEKDFSGGDSFNGTSQNSERPLAPKRTQQEQLQHWQKNRRTLAYSTVGTPDYIAPEVLLKKGYGMECDWWSLGAIMFEMLVGYPPFYSDDPMSTCRKIVNWRTHLKFPEEAKLTPEAKDLISKLLCNVNQRLGSKGADELKVHPWFEGVDWDRIYQMEAAFIPEVNDELDTQNFEKFDEADNQTQTSSKSAELKKKNTKPKRPTIKTLFEDECDSSDTAGNESVHGSFLNLLPHQQEDSVKRKGSA</sequence>
<dbReference type="AlphaFoldDB" id="A0A4S4CYY8"/>
<dbReference type="InterPro" id="IPR000719">
    <property type="entry name" value="Prot_kinase_dom"/>
</dbReference>
<dbReference type="Gene3D" id="3.30.200.20">
    <property type="entry name" value="Phosphorylase Kinase, domain 1"/>
    <property type="match status" value="2"/>
</dbReference>
<dbReference type="Proteomes" id="UP000306102">
    <property type="component" value="Unassembled WGS sequence"/>
</dbReference>
<keyword evidence="5" id="KW-0418">Kinase</keyword>
<evidence type="ECO:0000256" key="4">
    <source>
        <dbReference type="ARBA" id="ARBA00022741"/>
    </source>
</evidence>
<reference evidence="12 13" key="1">
    <citation type="journal article" date="2018" name="Proc. Natl. Acad. Sci. U.S.A.">
        <title>Draft genome sequence of Camellia sinensis var. sinensis provides insights into the evolution of the tea genome and tea quality.</title>
        <authorList>
            <person name="Wei C."/>
            <person name="Yang H."/>
            <person name="Wang S."/>
            <person name="Zhao J."/>
            <person name="Liu C."/>
            <person name="Gao L."/>
            <person name="Xia E."/>
            <person name="Lu Y."/>
            <person name="Tai Y."/>
            <person name="She G."/>
            <person name="Sun J."/>
            <person name="Cao H."/>
            <person name="Tong W."/>
            <person name="Gao Q."/>
            <person name="Li Y."/>
            <person name="Deng W."/>
            <person name="Jiang X."/>
            <person name="Wang W."/>
            <person name="Chen Q."/>
            <person name="Zhang S."/>
            <person name="Li H."/>
            <person name="Wu J."/>
            <person name="Wang P."/>
            <person name="Li P."/>
            <person name="Shi C."/>
            <person name="Zheng F."/>
            <person name="Jian J."/>
            <person name="Huang B."/>
            <person name="Shan D."/>
            <person name="Shi M."/>
            <person name="Fang C."/>
            <person name="Yue Y."/>
            <person name="Li F."/>
            <person name="Li D."/>
            <person name="Wei S."/>
            <person name="Han B."/>
            <person name="Jiang C."/>
            <person name="Yin Y."/>
            <person name="Xia T."/>
            <person name="Zhang Z."/>
            <person name="Bennetzen J.L."/>
            <person name="Zhao S."/>
            <person name="Wan X."/>
        </authorList>
    </citation>
    <scope>NUCLEOTIDE SEQUENCE [LARGE SCALE GENOMIC DNA]</scope>
    <source>
        <strain evidence="13">cv. Shuchazao</strain>
        <tissue evidence="12">Leaf</tissue>
    </source>
</reference>
<evidence type="ECO:0000256" key="2">
    <source>
        <dbReference type="ARBA" id="ARBA00022527"/>
    </source>
</evidence>
<dbReference type="GO" id="GO:0035556">
    <property type="term" value="P:intracellular signal transduction"/>
    <property type="evidence" value="ECO:0007669"/>
    <property type="project" value="TreeGrafter"/>
</dbReference>
<dbReference type="PROSITE" id="PS00108">
    <property type="entry name" value="PROTEIN_KINASE_ST"/>
    <property type="match status" value="1"/>
</dbReference>
<feature type="domain" description="AGC-kinase C-terminal" evidence="11">
    <location>
        <begin position="417"/>
        <end position="473"/>
    </location>
</feature>
<feature type="region of interest" description="Disordered" evidence="9">
    <location>
        <begin position="278"/>
        <end position="299"/>
    </location>
</feature>
<dbReference type="STRING" id="542762.A0A4S4CYY8"/>
<evidence type="ECO:0000259" key="11">
    <source>
        <dbReference type="PROSITE" id="PS51285"/>
    </source>
</evidence>
<dbReference type="GO" id="GO:0004674">
    <property type="term" value="F:protein serine/threonine kinase activity"/>
    <property type="evidence" value="ECO:0007669"/>
    <property type="project" value="UniProtKB-KW"/>
</dbReference>
<dbReference type="SMART" id="SM00133">
    <property type="entry name" value="S_TK_X"/>
    <property type="match status" value="1"/>
</dbReference>
<keyword evidence="2" id="KW-0723">Serine/threonine-protein kinase</keyword>
<comment type="caution">
    <text evidence="12">The sequence shown here is derived from an EMBL/GenBank/DDBJ whole genome shotgun (WGS) entry which is preliminary data.</text>
</comment>
<evidence type="ECO:0000313" key="12">
    <source>
        <dbReference type="EMBL" id="THF95089.1"/>
    </source>
</evidence>
<evidence type="ECO:0000256" key="6">
    <source>
        <dbReference type="ARBA" id="ARBA00022840"/>
    </source>
</evidence>
<dbReference type="EMBL" id="SDRB02013358">
    <property type="protein sequence ID" value="THF95089.1"/>
    <property type="molecule type" value="Genomic_DNA"/>
</dbReference>
<feature type="region of interest" description="Disordered" evidence="9">
    <location>
        <begin position="1"/>
        <end position="48"/>
    </location>
</feature>
<dbReference type="InterPro" id="IPR059233">
    <property type="entry name" value="MobB_NdrA/B/Cbk1"/>
</dbReference>
<feature type="compositionally biased region" description="Basic and acidic residues" evidence="9">
    <location>
        <begin position="12"/>
        <end position="34"/>
    </location>
</feature>
<keyword evidence="6" id="KW-0067">ATP-binding</keyword>
<dbReference type="EC" id="2.7.11.1" evidence="1"/>
<accession>A0A4S4CYY8</accession>
<feature type="compositionally biased region" description="Polar residues" evidence="9">
    <location>
        <begin position="35"/>
        <end position="47"/>
    </location>
</feature>
<name>A0A4S4CYY8_CAMSN</name>
<keyword evidence="4" id="KW-0547">Nucleotide-binding</keyword>
<feature type="compositionally biased region" description="Polar residues" evidence="9">
    <location>
        <begin position="279"/>
        <end position="289"/>
    </location>
</feature>
<evidence type="ECO:0000256" key="9">
    <source>
        <dbReference type="SAM" id="MobiDB-lite"/>
    </source>
</evidence>
<dbReference type="Gene3D" id="1.10.510.10">
    <property type="entry name" value="Transferase(Phosphotransferase) domain 1"/>
    <property type="match status" value="2"/>
</dbReference>
<dbReference type="FunFam" id="1.10.510.10:FF:000042">
    <property type="entry name" value="Non-specific serine/threonine protein kinase"/>
    <property type="match status" value="1"/>
</dbReference>
<comment type="catalytic activity">
    <reaction evidence="7">
        <text>L-threonyl-[protein] + ATP = O-phospho-L-threonyl-[protein] + ADP + H(+)</text>
        <dbReference type="Rhea" id="RHEA:46608"/>
        <dbReference type="Rhea" id="RHEA-COMP:11060"/>
        <dbReference type="Rhea" id="RHEA-COMP:11605"/>
        <dbReference type="ChEBI" id="CHEBI:15378"/>
        <dbReference type="ChEBI" id="CHEBI:30013"/>
        <dbReference type="ChEBI" id="CHEBI:30616"/>
        <dbReference type="ChEBI" id="CHEBI:61977"/>
        <dbReference type="ChEBI" id="CHEBI:456216"/>
        <dbReference type="EC" id="2.7.11.1"/>
    </reaction>
</comment>
<comment type="catalytic activity">
    <reaction evidence="8">
        <text>L-seryl-[protein] + ATP = O-phospho-L-seryl-[protein] + ADP + H(+)</text>
        <dbReference type="Rhea" id="RHEA:17989"/>
        <dbReference type="Rhea" id="RHEA-COMP:9863"/>
        <dbReference type="Rhea" id="RHEA-COMP:11604"/>
        <dbReference type="ChEBI" id="CHEBI:15378"/>
        <dbReference type="ChEBI" id="CHEBI:29999"/>
        <dbReference type="ChEBI" id="CHEBI:30616"/>
        <dbReference type="ChEBI" id="CHEBI:83421"/>
        <dbReference type="ChEBI" id="CHEBI:456216"/>
        <dbReference type="EC" id="2.7.11.1"/>
    </reaction>
</comment>
<dbReference type="CDD" id="cd05599">
    <property type="entry name" value="STKc_NDR_like"/>
    <property type="match status" value="1"/>
</dbReference>
<keyword evidence="3" id="KW-0808">Transferase</keyword>
<evidence type="ECO:0000259" key="10">
    <source>
        <dbReference type="PROSITE" id="PS50011"/>
    </source>
</evidence>
<evidence type="ECO:0000313" key="13">
    <source>
        <dbReference type="Proteomes" id="UP000306102"/>
    </source>
</evidence>
<dbReference type="Pfam" id="PF00069">
    <property type="entry name" value="Pkinase"/>
    <property type="match status" value="2"/>
</dbReference>
<evidence type="ECO:0000256" key="5">
    <source>
        <dbReference type="ARBA" id="ARBA00022777"/>
    </source>
</evidence>
<dbReference type="SUPFAM" id="SSF56112">
    <property type="entry name" value="Protein kinase-like (PK-like)"/>
    <property type="match status" value="1"/>
</dbReference>
<dbReference type="FunFam" id="3.30.200.20:FF:000102">
    <property type="entry name" value="Non-specific serine/threonine protein kinase"/>
    <property type="match status" value="1"/>
</dbReference>
<dbReference type="PANTHER" id="PTHR24356">
    <property type="entry name" value="SERINE/THREONINE-PROTEIN KINASE"/>
    <property type="match status" value="1"/>
</dbReference>
<evidence type="ECO:0000256" key="7">
    <source>
        <dbReference type="ARBA" id="ARBA00047899"/>
    </source>
</evidence>
<dbReference type="InterPro" id="IPR011009">
    <property type="entry name" value="Kinase-like_dom_sf"/>
</dbReference>
<keyword evidence="13" id="KW-1185">Reference proteome</keyword>
<evidence type="ECO:0000256" key="8">
    <source>
        <dbReference type="ARBA" id="ARBA00048679"/>
    </source>
</evidence>
<dbReference type="PROSITE" id="PS51285">
    <property type="entry name" value="AGC_KINASE_CTER"/>
    <property type="match status" value="1"/>
</dbReference>